<dbReference type="Gramene" id="ESQ47239">
    <property type="protein sequence ID" value="ESQ47239"/>
    <property type="gene ID" value="EUTSA_v100276521mg"/>
</dbReference>
<protein>
    <submittedName>
        <fullName evidence="1">Uncharacterized protein</fullName>
    </submittedName>
</protein>
<reference evidence="1 2" key="1">
    <citation type="journal article" date="2013" name="Front. Plant Sci.">
        <title>The Reference Genome of the Halophytic Plant Eutrema salsugineum.</title>
        <authorList>
            <person name="Yang R."/>
            <person name="Jarvis D.E."/>
            <person name="Chen H."/>
            <person name="Beilstein M.A."/>
            <person name="Grimwood J."/>
            <person name="Jenkins J."/>
            <person name="Shu S."/>
            <person name="Prochnik S."/>
            <person name="Xin M."/>
            <person name="Ma C."/>
            <person name="Schmutz J."/>
            <person name="Wing R.A."/>
            <person name="Mitchell-Olds T."/>
            <person name="Schumaker K.S."/>
            <person name="Wang X."/>
        </authorList>
    </citation>
    <scope>NUCLEOTIDE SEQUENCE [LARGE SCALE GENOMIC DNA]</scope>
</reference>
<evidence type="ECO:0000313" key="1">
    <source>
        <dbReference type="EMBL" id="ESQ47239.1"/>
    </source>
</evidence>
<dbReference type="AlphaFoldDB" id="V4LTT8"/>
<accession>V4LTT8</accession>
<proteinExistence type="predicted"/>
<dbReference type="Proteomes" id="UP000030689">
    <property type="component" value="Unassembled WGS sequence"/>
</dbReference>
<sequence length="20" mass="2222">MLPICKKAKSKEIANLPSHL</sequence>
<gene>
    <name evidence="1" type="ORF">EUTSA_v100276521mg</name>
</gene>
<organism evidence="1 2">
    <name type="scientific">Eutrema salsugineum</name>
    <name type="common">Saltwater cress</name>
    <name type="synonym">Sisymbrium salsugineum</name>
    <dbReference type="NCBI Taxonomy" id="72664"/>
    <lineage>
        <taxon>Eukaryota</taxon>
        <taxon>Viridiplantae</taxon>
        <taxon>Streptophyta</taxon>
        <taxon>Embryophyta</taxon>
        <taxon>Tracheophyta</taxon>
        <taxon>Spermatophyta</taxon>
        <taxon>Magnoliopsida</taxon>
        <taxon>eudicotyledons</taxon>
        <taxon>Gunneridae</taxon>
        <taxon>Pentapetalae</taxon>
        <taxon>rosids</taxon>
        <taxon>malvids</taxon>
        <taxon>Brassicales</taxon>
        <taxon>Brassicaceae</taxon>
        <taxon>Eutremeae</taxon>
        <taxon>Eutrema</taxon>
    </lineage>
</organism>
<name>V4LTT8_EUTSA</name>
<evidence type="ECO:0000313" key="2">
    <source>
        <dbReference type="Proteomes" id="UP000030689"/>
    </source>
</evidence>
<feature type="non-terminal residue" evidence="1">
    <location>
        <position position="20"/>
    </location>
</feature>
<dbReference type="KEGG" id="eus:EUTSA_v100276521m"/>
<keyword evidence="2" id="KW-1185">Reference proteome</keyword>
<dbReference type="EMBL" id="KI517416">
    <property type="protein sequence ID" value="ESQ47239.1"/>
    <property type="molecule type" value="Genomic_DNA"/>
</dbReference>